<dbReference type="InterPro" id="IPR029058">
    <property type="entry name" value="AB_hydrolase_fold"/>
</dbReference>
<keyword evidence="2" id="KW-1185">Reference proteome</keyword>
<dbReference type="EMBL" id="RQFY01000007">
    <property type="protein sequence ID" value="TGL31359.1"/>
    <property type="molecule type" value="Genomic_DNA"/>
</dbReference>
<proteinExistence type="predicted"/>
<reference evidence="1" key="1">
    <citation type="journal article" date="2019" name="PLoS Negl. Trop. Dis.">
        <title>Revisiting the worldwide diversity of Leptospira species in the environment.</title>
        <authorList>
            <person name="Vincent A.T."/>
            <person name="Schiettekatte O."/>
            <person name="Bourhy P."/>
            <person name="Veyrier F.J."/>
            <person name="Picardeau M."/>
        </authorList>
    </citation>
    <scope>NUCLEOTIDE SEQUENCE [LARGE SCALE GENOMIC DNA]</scope>
    <source>
        <strain evidence="1">201800265</strain>
    </source>
</reference>
<dbReference type="RefSeq" id="WP_135616115.1">
    <property type="nucleotide sequence ID" value="NZ_RQFY01000007.1"/>
</dbReference>
<comment type="caution">
    <text evidence="1">The sequence shown here is derived from an EMBL/GenBank/DDBJ whole genome shotgun (WGS) entry which is preliminary data.</text>
</comment>
<protein>
    <submittedName>
        <fullName evidence="1">Alpha/beta hydrolase</fullName>
    </submittedName>
</protein>
<dbReference type="Proteomes" id="UP000297871">
    <property type="component" value="Unassembled WGS sequence"/>
</dbReference>
<gene>
    <name evidence="1" type="ORF">EHQ52_15595</name>
</gene>
<evidence type="ECO:0000313" key="1">
    <source>
        <dbReference type="EMBL" id="TGL31359.1"/>
    </source>
</evidence>
<name>A0A4R9J2Y7_9LEPT</name>
<evidence type="ECO:0000313" key="2">
    <source>
        <dbReference type="Proteomes" id="UP000297871"/>
    </source>
</evidence>
<organism evidence="1 2">
    <name type="scientific">Leptospira koniambonensis</name>
    <dbReference type="NCBI Taxonomy" id="2484950"/>
    <lineage>
        <taxon>Bacteria</taxon>
        <taxon>Pseudomonadati</taxon>
        <taxon>Spirochaetota</taxon>
        <taxon>Spirochaetia</taxon>
        <taxon>Leptospirales</taxon>
        <taxon>Leptospiraceae</taxon>
        <taxon>Leptospira</taxon>
    </lineage>
</organism>
<sequence length="223" mass="25343">MKNIYLISGLGADGRVFDKIDFKAEKPKHISWIDPINGESLANYSKRLLGQIDLSQEVILIGVSFGGIIAVEIAKHIRTKQIIIISSIKTSSERPYFYNLISFLKIVNLIPAFLLKLYTPILSYYFGISSGEDKILLKDFLRNTKGSFVKWALQSILNWNNKEYPKNLIHIHGTKDKLFPYRLIEKSIPIEQGGHFMVLNKFAEISIELSTILNTSSQHTNNA</sequence>
<dbReference type="Gene3D" id="3.40.50.1820">
    <property type="entry name" value="alpha/beta hydrolase"/>
    <property type="match status" value="1"/>
</dbReference>
<keyword evidence="1" id="KW-0378">Hydrolase</keyword>
<dbReference type="AlphaFoldDB" id="A0A4R9J2Y7"/>
<dbReference type="OrthoDB" id="326225at2"/>
<accession>A0A4R9J2Y7</accession>
<dbReference type="GO" id="GO:0016787">
    <property type="term" value="F:hydrolase activity"/>
    <property type="evidence" value="ECO:0007669"/>
    <property type="project" value="UniProtKB-KW"/>
</dbReference>
<dbReference type="SUPFAM" id="SSF53474">
    <property type="entry name" value="alpha/beta-Hydrolases"/>
    <property type="match status" value="1"/>
</dbReference>